<organism evidence="10 11">
    <name type="scientific">Methylobacter tundripaludum</name>
    <dbReference type="NCBI Taxonomy" id="173365"/>
    <lineage>
        <taxon>Bacteria</taxon>
        <taxon>Pseudomonadati</taxon>
        <taxon>Pseudomonadota</taxon>
        <taxon>Gammaproteobacteria</taxon>
        <taxon>Methylococcales</taxon>
        <taxon>Methylococcaceae</taxon>
        <taxon>Methylobacter</taxon>
    </lineage>
</organism>
<dbReference type="SUPFAM" id="SSF56300">
    <property type="entry name" value="Metallo-dependent phosphatases"/>
    <property type="match status" value="1"/>
</dbReference>
<gene>
    <name evidence="10" type="ORF">B0F87_11233</name>
</gene>
<evidence type="ECO:0000313" key="10">
    <source>
        <dbReference type="EMBL" id="PPK73982.1"/>
    </source>
</evidence>
<comment type="caution">
    <text evidence="10">The sequence shown here is derived from an EMBL/GenBank/DDBJ whole genome shotgun (WGS) entry which is preliminary data.</text>
</comment>
<dbReference type="RefSeq" id="WP_104430097.1">
    <property type="nucleotide sequence ID" value="NZ_PTIZ01000012.1"/>
</dbReference>
<dbReference type="EMBL" id="PTIZ01000012">
    <property type="protein sequence ID" value="PPK73982.1"/>
    <property type="molecule type" value="Genomic_DNA"/>
</dbReference>
<dbReference type="PANTHER" id="PTHR40942:SF2">
    <property type="entry name" value="CYTOCHROME-RELATED"/>
    <property type="match status" value="1"/>
</dbReference>
<keyword evidence="4" id="KW-0378">Hydrolase</keyword>
<dbReference type="InterPro" id="IPR004617">
    <property type="entry name" value="ApaH"/>
</dbReference>
<dbReference type="PANTHER" id="PTHR40942">
    <property type="match status" value="1"/>
</dbReference>
<sequence>MTTYAIGSVKGNYRLLVKLLEKIQFDPDNDCLWFTGNLVNEGPESLAVLRLVKDLGKKAVTVLGNQELRLLALAEGFEQPDADDTLDDILNAPDRDELLKWLRCRSLIHHDSKLNFTLVHAGIPAEWSFSQALTFGYEVESALSQNNYMALLENREQGQSRWHAKLRGWKRLSFIINAYTLMKYCDDQGKLDFNAGGALGTQAEGLVPWYRLPDRLTSNLNIIFADDADFEDDISPGIYPLSSQGQLSALKLAASPERISMACSEELLGKGMPGLFA</sequence>
<dbReference type="InterPro" id="IPR029052">
    <property type="entry name" value="Metallo-depent_PP-like"/>
</dbReference>
<evidence type="ECO:0000256" key="8">
    <source>
        <dbReference type="ARBA" id="ARBA00049417"/>
    </source>
</evidence>
<proteinExistence type="inferred from homology"/>
<dbReference type="Proteomes" id="UP000240010">
    <property type="component" value="Unassembled WGS sequence"/>
</dbReference>
<protein>
    <recommendedName>
        <fullName evidence="3">bis(5'-nucleosyl)-tetraphosphatase (symmetrical)</fullName>
        <ecNumber evidence="3">3.6.1.41</ecNumber>
    </recommendedName>
    <alternativeName>
        <fullName evidence="6">Ap4A hydrolase</fullName>
    </alternativeName>
    <alternativeName>
        <fullName evidence="5">Diadenosine 5',5'''-P1,P4-tetraphosphate pyrophosphohydrolase</fullName>
    </alternativeName>
    <alternativeName>
        <fullName evidence="7">Diadenosine tetraphosphatase</fullName>
    </alternativeName>
</protein>
<dbReference type="Pfam" id="PF00149">
    <property type="entry name" value="Metallophos"/>
    <property type="match status" value="1"/>
</dbReference>
<dbReference type="EC" id="3.6.1.41" evidence="3"/>
<comment type="similarity">
    <text evidence="2">Belongs to the Ap4A hydrolase family.</text>
</comment>
<evidence type="ECO:0000256" key="7">
    <source>
        <dbReference type="ARBA" id="ARBA00033210"/>
    </source>
</evidence>
<evidence type="ECO:0000256" key="5">
    <source>
        <dbReference type="ARBA" id="ARBA00031248"/>
    </source>
</evidence>
<evidence type="ECO:0000313" key="11">
    <source>
        <dbReference type="Proteomes" id="UP000240010"/>
    </source>
</evidence>
<dbReference type="InterPro" id="IPR004843">
    <property type="entry name" value="Calcineurin-like_PHP"/>
</dbReference>
<accession>A0A2S6H908</accession>
<dbReference type="Gene3D" id="3.60.21.10">
    <property type="match status" value="1"/>
</dbReference>
<dbReference type="AlphaFoldDB" id="A0A2S6H908"/>
<evidence type="ECO:0000256" key="3">
    <source>
        <dbReference type="ARBA" id="ARBA00012506"/>
    </source>
</evidence>
<comment type="function">
    <text evidence="1">Hydrolyzes diadenosine 5',5'''-P1,P4-tetraphosphate to yield ADP.</text>
</comment>
<name>A0A2S6H908_9GAMM</name>
<evidence type="ECO:0000256" key="2">
    <source>
        <dbReference type="ARBA" id="ARBA00005419"/>
    </source>
</evidence>
<evidence type="ECO:0000256" key="6">
    <source>
        <dbReference type="ARBA" id="ARBA00032248"/>
    </source>
</evidence>
<dbReference type="GO" id="GO:0008803">
    <property type="term" value="F:bis(5'-nucleosyl)-tetraphosphatase (symmetrical) activity"/>
    <property type="evidence" value="ECO:0007669"/>
    <property type="project" value="UniProtKB-EC"/>
</dbReference>
<evidence type="ECO:0000256" key="1">
    <source>
        <dbReference type="ARBA" id="ARBA00003413"/>
    </source>
</evidence>
<evidence type="ECO:0000259" key="9">
    <source>
        <dbReference type="Pfam" id="PF00149"/>
    </source>
</evidence>
<dbReference type="NCBIfam" id="NF001204">
    <property type="entry name" value="PRK00166.1"/>
    <property type="match status" value="1"/>
</dbReference>
<evidence type="ECO:0000256" key="4">
    <source>
        <dbReference type="ARBA" id="ARBA00022801"/>
    </source>
</evidence>
<dbReference type="PIRSF" id="PIRSF000903">
    <property type="entry name" value="B5n-ttraPtase_sm"/>
    <property type="match status" value="1"/>
</dbReference>
<reference evidence="10 11" key="1">
    <citation type="submission" date="2018-02" db="EMBL/GenBank/DDBJ databases">
        <title>Subsurface microbial communities from deep shales in Ohio and West Virginia, USA.</title>
        <authorList>
            <person name="Wrighton K."/>
        </authorList>
    </citation>
    <scope>NUCLEOTIDE SEQUENCE [LARGE SCALE GENOMIC DNA]</scope>
    <source>
        <strain evidence="10 11">OWC-DMM</strain>
    </source>
</reference>
<feature type="domain" description="Calcineurin-like phosphoesterase" evidence="9">
    <location>
        <begin position="10"/>
        <end position="156"/>
    </location>
</feature>
<comment type="catalytic activity">
    <reaction evidence="8">
        <text>P(1),P(4)-bis(5'-adenosyl) tetraphosphate + H2O = 2 ADP + 2 H(+)</text>
        <dbReference type="Rhea" id="RHEA:24252"/>
        <dbReference type="ChEBI" id="CHEBI:15377"/>
        <dbReference type="ChEBI" id="CHEBI:15378"/>
        <dbReference type="ChEBI" id="CHEBI:58141"/>
        <dbReference type="ChEBI" id="CHEBI:456216"/>
        <dbReference type="EC" id="3.6.1.41"/>
    </reaction>
</comment>